<proteinExistence type="predicted"/>
<accession>A0ABR2N0D8</accession>
<comment type="caution">
    <text evidence="1">The sequence shown here is derived from an EMBL/GenBank/DDBJ whole genome shotgun (WGS) entry which is preliminary data.</text>
</comment>
<gene>
    <name evidence="1" type="ORF">KSP40_PGU019558</name>
</gene>
<dbReference type="Proteomes" id="UP001412067">
    <property type="component" value="Unassembled WGS sequence"/>
</dbReference>
<protein>
    <submittedName>
        <fullName evidence="1">Uncharacterized protein</fullName>
    </submittedName>
</protein>
<sequence>MNNESIILFPLANPLWLVGLWFQHSAHVFLNSLWFRVDPCIPLENFAVENAIRISELNKLMDEVDWLPNSLAKLSSLTTLNLGALELNTAANQISYIMNASSL</sequence>
<dbReference type="EMBL" id="JBBWWR010000003">
    <property type="protein sequence ID" value="KAK8969656.1"/>
    <property type="molecule type" value="Genomic_DNA"/>
</dbReference>
<keyword evidence="2" id="KW-1185">Reference proteome</keyword>
<reference evidence="1 2" key="1">
    <citation type="journal article" date="2022" name="Nat. Plants">
        <title>Genomes of leafy and leafless Platanthera orchids illuminate the evolution of mycoheterotrophy.</title>
        <authorList>
            <person name="Li M.H."/>
            <person name="Liu K.W."/>
            <person name="Li Z."/>
            <person name="Lu H.C."/>
            <person name="Ye Q.L."/>
            <person name="Zhang D."/>
            <person name="Wang J.Y."/>
            <person name="Li Y.F."/>
            <person name="Zhong Z.M."/>
            <person name="Liu X."/>
            <person name="Yu X."/>
            <person name="Liu D.K."/>
            <person name="Tu X.D."/>
            <person name="Liu B."/>
            <person name="Hao Y."/>
            <person name="Liao X.Y."/>
            <person name="Jiang Y.T."/>
            <person name="Sun W.H."/>
            <person name="Chen J."/>
            <person name="Chen Y.Q."/>
            <person name="Ai Y."/>
            <person name="Zhai J.W."/>
            <person name="Wu S.S."/>
            <person name="Zhou Z."/>
            <person name="Hsiao Y.Y."/>
            <person name="Wu W.L."/>
            <person name="Chen Y.Y."/>
            <person name="Lin Y.F."/>
            <person name="Hsu J.L."/>
            <person name="Li C.Y."/>
            <person name="Wang Z.W."/>
            <person name="Zhao X."/>
            <person name="Zhong W.Y."/>
            <person name="Ma X.K."/>
            <person name="Ma L."/>
            <person name="Huang J."/>
            <person name="Chen G.Z."/>
            <person name="Huang M.Z."/>
            <person name="Huang L."/>
            <person name="Peng D.H."/>
            <person name="Luo Y.B."/>
            <person name="Zou S.Q."/>
            <person name="Chen S.P."/>
            <person name="Lan S."/>
            <person name="Tsai W.C."/>
            <person name="Van de Peer Y."/>
            <person name="Liu Z.J."/>
        </authorList>
    </citation>
    <scope>NUCLEOTIDE SEQUENCE [LARGE SCALE GENOMIC DNA]</scope>
    <source>
        <strain evidence="1">Lor288</strain>
    </source>
</reference>
<evidence type="ECO:0000313" key="1">
    <source>
        <dbReference type="EMBL" id="KAK8969656.1"/>
    </source>
</evidence>
<name>A0ABR2N0D8_9ASPA</name>
<organism evidence="1 2">
    <name type="scientific">Platanthera guangdongensis</name>
    <dbReference type="NCBI Taxonomy" id="2320717"/>
    <lineage>
        <taxon>Eukaryota</taxon>
        <taxon>Viridiplantae</taxon>
        <taxon>Streptophyta</taxon>
        <taxon>Embryophyta</taxon>
        <taxon>Tracheophyta</taxon>
        <taxon>Spermatophyta</taxon>
        <taxon>Magnoliopsida</taxon>
        <taxon>Liliopsida</taxon>
        <taxon>Asparagales</taxon>
        <taxon>Orchidaceae</taxon>
        <taxon>Orchidoideae</taxon>
        <taxon>Orchideae</taxon>
        <taxon>Orchidinae</taxon>
        <taxon>Platanthera</taxon>
    </lineage>
</organism>
<evidence type="ECO:0000313" key="2">
    <source>
        <dbReference type="Proteomes" id="UP001412067"/>
    </source>
</evidence>